<dbReference type="Proteomes" id="UP000001349">
    <property type="component" value="Chromosome"/>
</dbReference>
<dbReference type="CDD" id="cd19096">
    <property type="entry name" value="AKR_Fe-S_oxidoreductase"/>
    <property type="match status" value="1"/>
</dbReference>
<organism evidence="2 3">
    <name type="scientific">Ruminiclostridium cellulolyticum (strain ATCC 35319 / DSM 5812 / JCM 6584 / H10)</name>
    <name type="common">Clostridium cellulolyticum</name>
    <dbReference type="NCBI Taxonomy" id="394503"/>
    <lineage>
        <taxon>Bacteria</taxon>
        <taxon>Bacillati</taxon>
        <taxon>Bacillota</taxon>
        <taxon>Clostridia</taxon>
        <taxon>Eubacteriales</taxon>
        <taxon>Oscillospiraceae</taxon>
        <taxon>Ruminiclostridium</taxon>
    </lineage>
</organism>
<dbReference type="Gene3D" id="3.30.70.20">
    <property type="match status" value="1"/>
</dbReference>
<dbReference type="SUPFAM" id="SSF54862">
    <property type="entry name" value="4Fe-4S ferredoxins"/>
    <property type="match status" value="1"/>
</dbReference>
<dbReference type="Pfam" id="PF13534">
    <property type="entry name" value="Fer4_17"/>
    <property type="match status" value="1"/>
</dbReference>
<accession>B8I0Y3</accession>
<evidence type="ECO:0000313" key="3">
    <source>
        <dbReference type="Proteomes" id="UP000001349"/>
    </source>
</evidence>
<feature type="domain" description="NADP-dependent oxidoreductase" evidence="1">
    <location>
        <begin position="16"/>
        <end position="273"/>
    </location>
</feature>
<evidence type="ECO:0000313" key="2">
    <source>
        <dbReference type="EMBL" id="ACL77539.1"/>
    </source>
</evidence>
<name>B8I0Y3_RUMCH</name>
<dbReference type="EMBL" id="CP001348">
    <property type="protein sequence ID" value="ACL77539.1"/>
    <property type="molecule type" value="Genomic_DNA"/>
</dbReference>
<dbReference type="SUPFAM" id="SSF51430">
    <property type="entry name" value="NAD(P)-linked oxidoreductase"/>
    <property type="match status" value="1"/>
</dbReference>
<proteinExistence type="predicted"/>
<dbReference type="InterPro" id="IPR023210">
    <property type="entry name" value="NADP_OxRdtase_dom"/>
</dbReference>
<dbReference type="PANTHER" id="PTHR43312">
    <property type="entry name" value="D-THREO-ALDOSE 1-DEHYDROGENASE"/>
    <property type="match status" value="1"/>
</dbReference>
<dbReference type="eggNOG" id="COG1453">
    <property type="taxonomic scope" value="Bacteria"/>
</dbReference>
<sequence length="364" mass="41371">MLYKRYGNSDVELSAIGMGCMRFDDHVILENKFEKYVELILYAHENGINYFDTAPFYCHDKSEIITGMALSQLPRSSYYVASKTNLATLQNECTVDGFRRRLETSLKRLKVDYLDFYYLWCMLDLNSFYENCEKLFGFFQQAKSEGLIRRIVMSSHMQGDDLVRALDTKLFEGVALGYNALNYRYRKSGIEAAYNSGMGISVMNPLGGGVIVDNPRVFKFLTEGTNLNVAQGGLRFVAAQKEVSVTMTGFTTKKHVNDAVKAIENLEIKPMAEICKEYENKGIILNDLCTGCGYCNHCPQNIEIPKFMDAYNDKLLGRSIVKRLRRHWHLSAKAAVGCIKCGKCEKMCTQHLPIIERIQEIASL</sequence>
<dbReference type="KEGG" id="cce:Ccel_3250"/>
<dbReference type="InterPro" id="IPR036812">
    <property type="entry name" value="NAD(P)_OxRdtase_dom_sf"/>
</dbReference>
<dbReference type="PANTHER" id="PTHR43312:SF1">
    <property type="entry name" value="NADP-DEPENDENT OXIDOREDUCTASE DOMAIN-CONTAINING PROTEIN"/>
    <property type="match status" value="1"/>
</dbReference>
<keyword evidence="3" id="KW-1185">Reference proteome</keyword>
<dbReference type="RefSeq" id="WP_015926597.1">
    <property type="nucleotide sequence ID" value="NC_011898.1"/>
</dbReference>
<dbReference type="STRING" id="394503.Ccel_3250"/>
<dbReference type="InterPro" id="IPR053135">
    <property type="entry name" value="AKR2_Oxidoreductase"/>
</dbReference>
<dbReference type="OrthoDB" id="9773828at2"/>
<gene>
    <name evidence="2" type="ordered locus">Ccel_3250</name>
</gene>
<dbReference type="SMR" id="B8I0Y3"/>
<dbReference type="Gene3D" id="3.20.20.100">
    <property type="entry name" value="NADP-dependent oxidoreductase domain"/>
    <property type="match status" value="1"/>
</dbReference>
<dbReference type="HOGENOM" id="CLU_023205_3_2_9"/>
<reference evidence="2 3" key="1">
    <citation type="submission" date="2009-01" db="EMBL/GenBank/DDBJ databases">
        <title>Complete sequence of Clostridium cellulolyticum H10.</title>
        <authorList>
            <consortium name="US DOE Joint Genome Institute"/>
            <person name="Lucas S."/>
            <person name="Copeland A."/>
            <person name="Lapidus A."/>
            <person name="Glavina del Rio T."/>
            <person name="Dalin E."/>
            <person name="Tice H."/>
            <person name="Bruce D."/>
            <person name="Goodwin L."/>
            <person name="Pitluck S."/>
            <person name="Chertkov O."/>
            <person name="Saunders E."/>
            <person name="Brettin T."/>
            <person name="Detter J.C."/>
            <person name="Han C."/>
            <person name="Larimer F."/>
            <person name="Land M."/>
            <person name="Hauser L."/>
            <person name="Kyrpides N."/>
            <person name="Ivanova N."/>
            <person name="Zhou J."/>
            <person name="Richardson P."/>
        </authorList>
    </citation>
    <scope>NUCLEOTIDE SEQUENCE [LARGE SCALE GENOMIC DNA]</scope>
    <source>
        <strain evidence="3">ATCC 35319 / DSM 5812 / JCM 6584 / H10</strain>
    </source>
</reference>
<dbReference type="AlphaFoldDB" id="B8I0Y3"/>
<dbReference type="Pfam" id="PF00248">
    <property type="entry name" value="Aldo_ket_red"/>
    <property type="match status" value="1"/>
</dbReference>
<protein>
    <submittedName>
        <fullName evidence="2">Aldo/keto reductase</fullName>
    </submittedName>
</protein>
<evidence type="ECO:0000259" key="1">
    <source>
        <dbReference type="Pfam" id="PF00248"/>
    </source>
</evidence>